<reference evidence="5" key="1">
    <citation type="journal article" date="2019" name="Sci. Rep.">
        <title>Draft genome of Tanacetum cinerariifolium, the natural source of mosquito coil.</title>
        <authorList>
            <person name="Yamashiro T."/>
            <person name="Shiraishi A."/>
            <person name="Satake H."/>
            <person name="Nakayama K."/>
        </authorList>
    </citation>
    <scope>NUCLEOTIDE SEQUENCE</scope>
</reference>
<comment type="caution">
    <text evidence="5">The sequence shown here is derived from an EMBL/GenBank/DDBJ whole genome shotgun (WGS) entry which is preliminary data.</text>
</comment>
<feature type="region of interest" description="Disordered" evidence="3">
    <location>
        <begin position="619"/>
        <end position="646"/>
    </location>
</feature>
<protein>
    <submittedName>
        <fullName evidence="5">Ribonuclease H-like domain-containing protein</fullName>
    </submittedName>
</protein>
<dbReference type="GO" id="GO:0008270">
    <property type="term" value="F:zinc ion binding"/>
    <property type="evidence" value="ECO:0007669"/>
    <property type="project" value="UniProtKB-KW"/>
</dbReference>
<dbReference type="PROSITE" id="PS50158">
    <property type="entry name" value="ZF_CCHC"/>
    <property type="match status" value="1"/>
</dbReference>
<dbReference type="GO" id="GO:0003676">
    <property type="term" value="F:nucleic acid binding"/>
    <property type="evidence" value="ECO:0007669"/>
    <property type="project" value="InterPro"/>
</dbReference>
<dbReference type="PANTHER" id="PTHR11439:SF495">
    <property type="entry name" value="REVERSE TRANSCRIPTASE, RNA-DEPENDENT DNA POLYMERASE-RELATED"/>
    <property type="match status" value="1"/>
</dbReference>
<dbReference type="CDD" id="cd09272">
    <property type="entry name" value="RNase_HI_RT_Ty1"/>
    <property type="match status" value="1"/>
</dbReference>
<feature type="region of interest" description="Disordered" evidence="3">
    <location>
        <begin position="1079"/>
        <end position="1147"/>
    </location>
</feature>
<dbReference type="InterPro" id="IPR036875">
    <property type="entry name" value="Znf_CCHC_sf"/>
</dbReference>
<evidence type="ECO:0000256" key="1">
    <source>
        <dbReference type="PROSITE-ProRule" id="PRU00047"/>
    </source>
</evidence>
<evidence type="ECO:0000256" key="3">
    <source>
        <dbReference type="SAM" id="MobiDB-lite"/>
    </source>
</evidence>
<dbReference type="InterPro" id="IPR001878">
    <property type="entry name" value="Znf_CCHC"/>
</dbReference>
<evidence type="ECO:0000256" key="2">
    <source>
        <dbReference type="SAM" id="Coils"/>
    </source>
</evidence>
<accession>A0A6L2JWJ2</accession>
<feature type="region of interest" description="Disordered" evidence="3">
    <location>
        <begin position="511"/>
        <end position="531"/>
    </location>
</feature>
<evidence type="ECO:0000313" key="5">
    <source>
        <dbReference type="EMBL" id="GEU40917.1"/>
    </source>
</evidence>
<feature type="compositionally biased region" description="Basic and acidic residues" evidence="3">
    <location>
        <begin position="252"/>
        <end position="272"/>
    </location>
</feature>
<keyword evidence="1" id="KW-0479">Metal-binding</keyword>
<feature type="compositionally biased region" description="Basic and acidic residues" evidence="3">
    <location>
        <begin position="1336"/>
        <end position="1345"/>
    </location>
</feature>
<sequence length="1454" mass="163332">MVSSIKLPILKKGEYILWTMKIEQYLAHIDYALWEVILNGNSVVQMTKDEAGNEIEVPLVTAQQIFSRTRERKAKSTLLMAIPNEHIARIHIIKDAKTLWAAIKTRFGEGLDKGYDRFQRLLSQVKIHGAGVSTEDANQKFLRSLPSAWSNISLIMGNNLGIDNLDIDDLTSSTNELNATYSVSTATGHSSQAQVAMLSMRVKRFYKKTERKLEFNGKEPVSFDKNKVECFNCHRRGHFAKDCRSARNSGNKNRDARNAGYRGKDNDKRPAKEEDEQALVVQDGLGTYDSSYQLEEKTNDFALMAFTSNHSSSSSSNYKEEVTKIVFNNRSSDEENSVANDRFKKGEGYHAVPPPLTGNYISPKPDMSFAGLDDSIYKFKISETVTSLAKDEKDAPETSTACVQKPKEDRIAKKSVLPTNVGKGTGHRESRPIWNNVQRINHKKILAPTAVFTRSGRIPVSAAKPKAAALTSAAKPVNTVGPKQSVNFSRIRSTFHKSHSPIRRSFYNATTHSRRNSTERVSTAGSKAVSGVKGNGVTTVKTLARNKAYLADYQEIHNGGFVAFGSSRVSAENQTDKNAGPQNTNGNEGTQDNVDAGKEMSDQDYIVLPLWSSISSTYKSSYDKPANDKPKDDTGSKTIEEPVNKEDQAYKDELERILSQEKETSYATNALRKEFKQGCMDQRGITQAGSTNSFNTVSNPVNAASTSGTFSAGGPSSPHPDAFILANTLLHVDQDDSQIPNLEETAELQSTGIFNSAYDDDLDIYTSLVQSVGVEADFNNMESSTIVSPITTHKMEPKKVSQSLDDEIWVEAMQEELMQFSLQKVWRLVDLPYGKKDIGTKWMFHVTPNLLHLQAVKRIFRYLKGQPKLGLWYPRDSLFELEAYSDKDYAGANLDRKSTTEGCQFLGWRLISWQCKKQTIVATSTIKAEYVVVAHENVEFHQIVDFLSTCSINYALTEIGSGNRSRRQETTLGGADAQTRFKTASKRSSDPPLSTGHTVRRREDMMEQETDLTDFVPPTPYDSPLLGGHTPRSDEGRPNLLELMNICTKLSNRVFALEEAMTTQDKMITKLKLRVGRLEKKRKARTSQPMKRRLFKGRVETSTDKSLDKGSGEKGGSTADQVSTARPEVSAATPSTPPTTTTTIFGDEDLTIAQTLIKTRSDKAKEKGVAFRYVEEPPRLTRSTTTLQPLLTIDPKDKGKGVLVEEPEKLQKVKKRDQGLAQIKSDADLAQRIYEEELAELDRAQKEIQKQEEATIAALTEEFDEIQARIDADHELAELQMLYEREKKWIDNFVPMDSEMEEKKSVESESKDKKGKRIKRVADSAPKQKSSKKPKMMQEQESAKSDEEESADHEQENEELRMWLTVLSDEEETVHPNILSTKYLIVDWESQILGNVDMEDRHVYKIIRANKNTSYRKSLSSVLRKFDRQDLVDLYRLVMKRFEDNTPEGYNLLL</sequence>
<evidence type="ECO:0000259" key="4">
    <source>
        <dbReference type="PROSITE" id="PS50158"/>
    </source>
</evidence>
<feature type="domain" description="CCHC-type" evidence="4">
    <location>
        <begin position="230"/>
        <end position="245"/>
    </location>
</feature>
<keyword evidence="1" id="KW-0863">Zinc-finger</keyword>
<feature type="compositionally biased region" description="Basic and acidic residues" evidence="3">
    <location>
        <begin position="621"/>
        <end position="646"/>
    </location>
</feature>
<organism evidence="5">
    <name type="scientific">Tanacetum cinerariifolium</name>
    <name type="common">Dalmatian daisy</name>
    <name type="synonym">Chrysanthemum cinerariifolium</name>
    <dbReference type="NCBI Taxonomy" id="118510"/>
    <lineage>
        <taxon>Eukaryota</taxon>
        <taxon>Viridiplantae</taxon>
        <taxon>Streptophyta</taxon>
        <taxon>Embryophyta</taxon>
        <taxon>Tracheophyta</taxon>
        <taxon>Spermatophyta</taxon>
        <taxon>Magnoliopsida</taxon>
        <taxon>eudicotyledons</taxon>
        <taxon>Gunneridae</taxon>
        <taxon>Pentapetalae</taxon>
        <taxon>asterids</taxon>
        <taxon>campanulids</taxon>
        <taxon>Asterales</taxon>
        <taxon>Asteraceae</taxon>
        <taxon>Asteroideae</taxon>
        <taxon>Anthemideae</taxon>
        <taxon>Anthemidinae</taxon>
        <taxon>Tanacetum</taxon>
    </lineage>
</organism>
<keyword evidence="2" id="KW-0175">Coiled coil</keyword>
<dbReference type="PANTHER" id="PTHR11439">
    <property type="entry name" value="GAG-POL-RELATED RETROTRANSPOSON"/>
    <property type="match status" value="1"/>
</dbReference>
<dbReference type="Gene3D" id="4.10.60.10">
    <property type="entry name" value="Zinc finger, CCHC-type"/>
    <property type="match status" value="1"/>
</dbReference>
<feature type="compositionally biased region" description="Basic and acidic residues" evidence="3">
    <location>
        <begin position="1097"/>
        <end position="1112"/>
    </location>
</feature>
<feature type="compositionally biased region" description="Low complexity" evidence="3">
    <location>
        <begin position="1130"/>
        <end position="1143"/>
    </location>
</feature>
<keyword evidence="1" id="KW-0862">Zinc</keyword>
<dbReference type="SUPFAM" id="SSF57756">
    <property type="entry name" value="Retrovirus zinc finger-like domains"/>
    <property type="match status" value="1"/>
</dbReference>
<feature type="region of interest" description="Disordered" evidence="3">
    <location>
        <begin position="572"/>
        <end position="596"/>
    </location>
</feature>
<feature type="compositionally biased region" description="Basic residues" evidence="3">
    <location>
        <begin position="1079"/>
        <end position="1096"/>
    </location>
</feature>
<dbReference type="SMART" id="SM00343">
    <property type="entry name" value="ZnF_C2HC"/>
    <property type="match status" value="1"/>
</dbReference>
<feature type="coiled-coil region" evidence="2">
    <location>
        <begin position="1227"/>
        <end position="1269"/>
    </location>
</feature>
<feature type="compositionally biased region" description="Polar residues" evidence="3">
    <location>
        <begin position="572"/>
        <end position="593"/>
    </location>
</feature>
<proteinExistence type="predicted"/>
<feature type="region of interest" description="Disordered" evidence="3">
    <location>
        <begin position="243"/>
        <end position="278"/>
    </location>
</feature>
<feature type="compositionally biased region" description="Basic and acidic residues" evidence="3">
    <location>
        <begin position="1301"/>
        <end position="1312"/>
    </location>
</feature>
<dbReference type="EMBL" id="BKCJ010001368">
    <property type="protein sequence ID" value="GEU40917.1"/>
    <property type="molecule type" value="Genomic_DNA"/>
</dbReference>
<gene>
    <name evidence="5" type="ORF">Tci_012895</name>
</gene>
<feature type="region of interest" description="Disordered" evidence="3">
    <location>
        <begin position="1299"/>
        <end position="1357"/>
    </location>
</feature>
<name>A0A6L2JWJ2_TANCI</name>
<feature type="region of interest" description="Disordered" evidence="3">
    <location>
        <begin position="980"/>
        <end position="1037"/>
    </location>
</feature>